<evidence type="ECO:0000313" key="5">
    <source>
        <dbReference type="Proteomes" id="UP000033452"/>
    </source>
</evidence>
<dbReference type="GO" id="GO:0005975">
    <property type="term" value="P:carbohydrate metabolic process"/>
    <property type="evidence" value="ECO:0007669"/>
    <property type="project" value="InterPro"/>
</dbReference>
<dbReference type="Pfam" id="PF00722">
    <property type="entry name" value="Glyco_hydro_16"/>
    <property type="match status" value="1"/>
</dbReference>
<dbReference type="Gene3D" id="2.60.120.430">
    <property type="entry name" value="Galactose-binding lectin"/>
    <property type="match status" value="3"/>
</dbReference>
<dbReference type="PANTHER" id="PTHR10963:SF55">
    <property type="entry name" value="GLYCOSIDE HYDROLASE FAMILY 16 PROTEIN"/>
    <property type="match status" value="1"/>
</dbReference>
<dbReference type="PATRIC" id="fig|43658.5.peg.550"/>
<dbReference type="Gene3D" id="2.60.120.200">
    <property type="match status" value="1"/>
</dbReference>
<evidence type="ECO:0000259" key="3">
    <source>
        <dbReference type="PROSITE" id="PS51762"/>
    </source>
</evidence>
<dbReference type="PROSITE" id="PS51257">
    <property type="entry name" value="PROKAR_LIPOPROTEIN"/>
    <property type="match status" value="1"/>
</dbReference>
<dbReference type="SUPFAM" id="SSF49899">
    <property type="entry name" value="Concanavalin A-like lectins/glucanases"/>
    <property type="match status" value="1"/>
</dbReference>
<evidence type="ECO:0000256" key="1">
    <source>
        <dbReference type="ARBA" id="ARBA00006865"/>
    </source>
</evidence>
<dbReference type="OrthoDB" id="9809583at2"/>
<dbReference type="EMBL" id="JXYA01000004">
    <property type="protein sequence ID" value="KJZ12690.1"/>
    <property type="molecule type" value="Genomic_DNA"/>
</dbReference>
<dbReference type="InterPro" id="IPR013320">
    <property type="entry name" value="ConA-like_dom_sf"/>
</dbReference>
<dbReference type="PANTHER" id="PTHR10963">
    <property type="entry name" value="GLYCOSYL HYDROLASE-RELATED"/>
    <property type="match status" value="1"/>
</dbReference>
<dbReference type="InterPro" id="IPR008979">
    <property type="entry name" value="Galactose-bd-like_sf"/>
</dbReference>
<dbReference type="InterPro" id="IPR050546">
    <property type="entry name" value="Glycosyl_Hydrlase_16"/>
</dbReference>
<comment type="caution">
    <text evidence="4">The sequence shown here is derived from an EMBL/GenBank/DDBJ whole genome shotgun (WGS) entry which is preliminary data.</text>
</comment>
<keyword evidence="4" id="KW-0378">Hydrolase</keyword>
<keyword evidence="2" id="KW-0732">Signal</keyword>
<proteinExistence type="inferred from homology"/>
<keyword evidence="5" id="KW-1185">Reference proteome</keyword>
<comment type="similarity">
    <text evidence="1">Belongs to the glycosyl hydrolase 16 family.</text>
</comment>
<gene>
    <name evidence="4" type="ORF">TW77_02620</name>
</gene>
<accession>A0A0F4QZJ5</accession>
<name>A0A0F4QZJ5_9GAMM</name>
<dbReference type="Proteomes" id="UP000033452">
    <property type="component" value="Unassembled WGS sequence"/>
</dbReference>
<dbReference type="PROSITE" id="PS51762">
    <property type="entry name" value="GH16_2"/>
    <property type="match status" value="1"/>
</dbReference>
<dbReference type="GO" id="GO:0004553">
    <property type="term" value="F:hydrolase activity, hydrolyzing O-glycosyl compounds"/>
    <property type="evidence" value="ECO:0007669"/>
    <property type="project" value="InterPro"/>
</dbReference>
<organism evidence="4 5">
    <name type="scientific">Pseudoalteromonas rubra</name>
    <dbReference type="NCBI Taxonomy" id="43658"/>
    <lineage>
        <taxon>Bacteria</taxon>
        <taxon>Pseudomonadati</taxon>
        <taxon>Pseudomonadota</taxon>
        <taxon>Gammaproteobacteria</taxon>
        <taxon>Alteromonadales</taxon>
        <taxon>Pseudoalteromonadaceae</taxon>
        <taxon>Pseudoalteromonas</taxon>
    </lineage>
</organism>
<dbReference type="SUPFAM" id="SSF49785">
    <property type="entry name" value="Galactose-binding domain-like"/>
    <property type="match status" value="3"/>
</dbReference>
<feature type="signal peptide" evidence="2">
    <location>
        <begin position="1"/>
        <end position="18"/>
    </location>
</feature>
<dbReference type="RefSeq" id="WP_046003420.1">
    <property type="nucleotide sequence ID" value="NZ_JXYA01000004.1"/>
</dbReference>
<dbReference type="AlphaFoldDB" id="A0A0F4QZJ5"/>
<feature type="chain" id="PRO_5002476163" evidence="2">
    <location>
        <begin position="19"/>
        <end position="886"/>
    </location>
</feature>
<protein>
    <submittedName>
        <fullName evidence="4">Glycosyl hydrolase family 16</fullName>
    </submittedName>
</protein>
<dbReference type="InterPro" id="IPR000757">
    <property type="entry name" value="Beta-glucanase-like"/>
</dbReference>
<feature type="domain" description="GH16" evidence="3">
    <location>
        <begin position="43"/>
        <end position="329"/>
    </location>
</feature>
<reference evidence="4 5" key="1">
    <citation type="journal article" date="2015" name="BMC Genomics">
        <title>Genome mining reveals unlocked bioactive potential of marine Gram-negative bacteria.</title>
        <authorList>
            <person name="Machado H."/>
            <person name="Sonnenschein E.C."/>
            <person name="Melchiorsen J."/>
            <person name="Gram L."/>
        </authorList>
    </citation>
    <scope>NUCLEOTIDE SEQUENCE [LARGE SCALE GENOMIC DNA]</scope>
    <source>
        <strain evidence="4 5">S2471</strain>
    </source>
</reference>
<sequence length="886" mass="95908">MIKVAKSLTAVSVLLTLAGLTGCGGDAKTRTDLSKTDPAAPVSDWQLVWQDEFDESQINPQNWTHEVNCQGGGNEERQCYTDDAVNSYVSDGTLKIVALRAAEDAEKPYTSARLITKHKADFKYGRFEMRAKLPSGQGSWPAFWMLPTDEVYGGWPKSGEIDIVEAVNLKAQDADGMPEAHVYGTLHYGKDWPDNVHSGKSHSLPDGVNPADDFHTYAVEWQEGEIRWYVDDYLYATQRQSEPLYDSEGNVFSLKHRGWFAEYHDQGSGELVTHWDSAPFDQNFYLILNLAVGGNWPEAVNETGVNADAFANGQTFEVDYVRVYQCQQNPQTGKGCDTIRSGWDSLEDALVEGKAPSPPPPATSGDSLQIFDGELNKDWPAWDCCGGSVPALVEDDVAGTVIEFSVGSEPTVNGFISRDPMASDAGGSPSPFDASSLIESGVVRFDLKVTSAPANTDAPWMLKIESANGEKAVELTLSESSEGAIPEVGQWQPFTFSLQMLAEQGLDISSIDALLIFPAWGSGEGAIYRVADVAIVTPGKTTALTVFEESENPAWPMWDCCGGTVPTVELDDDAHGNVAEFKIGDVATVMGFISRQEFITAEGVTAAPFDASSILSNGVIEFDMKVVSAPQDASAAWFFKAESVGAQSAAELTLDTSIQQAVPEVGKWQTYTFKLTELVAAGLDISAIDVLMVFPSWGQGAGAVYRIDNVKIYDPNQADNFAGEVLFADDVAAKWTLWDCCGGSVPTLENDDMTQGMVAEFQVGSEPTVMGLFAEDGHYLDASAYLEKGAVQFDLKVVTAPNDSSAPWKFKIEALDASFALELNLTDSLEAVAPQVGQWQTYTFPLQTLQDGGVNISGIDIIMIYPAWGQGEGAVYRLDNVMVTAQ</sequence>
<evidence type="ECO:0000256" key="2">
    <source>
        <dbReference type="SAM" id="SignalP"/>
    </source>
</evidence>
<dbReference type="CDD" id="cd08023">
    <property type="entry name" value="GH16_laminarinase_like"/>
    <property type="match status" value="1"/>
</dbReference>
<evidence type="ECO:0000313" key="4">
    <source>
        <dbReference type="EMBL" id="KJZ12690.1"/>
    </source>
</evidence>